<dbReference type="SUPFAM" id="SSF69593">
    <property type="entry name" value="Glycerol-3-phosphate (1)-acyltransferase"/>
    <property type="match status" value="1"/>
</dbReference>
<dbReference type="STRING" id="1454001.AW08_00927"/>
<keyword evidence="1" id="KW-0472">Membrane</keyword>
<organism evidence="3 4">
    <name type="scientific">Candidatus Accumulibacter adjunctus</name>
    <dbReference type="NCBI Taxonomy" id="1454001"/>
    <lineage>
        <taxon>Bacteria</taxon>
        <taxon>Pseudomonadati</taxon>
        <taxon>Pseudomonadota</taxon>
        <taxon>Betaproteobacteria</taxon>
        <taxon>Candidatus Accumulibacter</taxon>
    </lineage>
</organism>
<keyword evidence="3" id="KW-0808">Transferase</keyword>
<dbReference type="CDD" id="cd07990">
    <property type="entry name" value="LPLAT_LCLAT1-like"/>
    <property type="match status" value="1"/>
</dbReference>
<dbReference type="PANTHER" id="PTHR10983:SF16">
    <property type="entry name" value="LYSOCARDIOLIPIN ACYLTRANSFERASE 1"/>
    <property type="match status" value="1"/>
</dbReference>
<accession>A0A011NVH6</accession>
<evidence type="ECO:0000256" key="1">
    <source>
        <dbReference type="SAM" id="Phobius"/>
    </source>
</evidence>
<dbReference type="PANTHER" id="PTHR10983">
    <property type="entry name" value="1-ACYLGLYCEROL-3-PHOSPHATE ACYLTRANSFERASE-RELATED"/>
    <property type="match status" value="1"/>
</dbReference>
<dbReference type="AlphaFoldDB" id="A0A011NVH6"/>
<evidence type="ECO:0000313" key="3">
    <source>
        <dbReference type="EMBL" id="EXI68615.1"/>
    </source>
</evidence>
<dbReference type="NCBIfam" id="NF010621">
    <property type="entry name" value="PRK14014.1"/>
    <property type="match status" value="1"/>
</dbReference>
<feature type="domain" description="Phospholipid/glycerol acyltransferase" evidence="2">
    <location>
        <begin position="89"/>
        <end position="231"/>
    </location>
</feature>
<name>A0A011NVH6_9PROT</name>
<keyword evidence="1" id="KW-1133">Transmembrane helix</keyword>
<reference evidence="3" key="1">
    <citation type="submission" date="2014-02" db="EMBL/GenBank/DDBJ databases">
        <title>Expanding our view of genomic diversity in Candidatus Accumulibacter clades.</title>
        <authorList>
            <person name="Skennerton C.T."/>
            <person name="Barr J.J."/>
            <person name="Slater F.R."/>
            <person name="Bond P.L."/>
            <person name="Tyson G.W."/>
        </authorList>
    </citation>
    <scope>NUCLEOTIDE SEQUENCE [LARGE SCALE GENOMIC DNA]</scope>
</reference>
<dbReference type="GO" id="GO:0016746">
    <property type="term" value="F:acyltransferase activity"/>
    <property type="evidence" value="ECO:0007669"/>
    <property type="project" value="UniProtKB-KW"/>
</dbReference>
<evidence type="ECO:0000313" key="4">
    <source>
        <dbReference type="Proteomes" id="UP000020218"/>
    </source>
</evidence>
<dbReference type="InterPro" id="IPR002123">
    <property type="entry name" value="Plipid/glycerol_acylTrfase"/>
</dbReference>
<sequence>MLKSLPPPLLGILASLLLALNCLFWVPLLLLLAVLKLLLPQRAVRLRLDPLLVRVAEAWIACNSGWMALTQKTDWDVEGIEGLQRRGWYLVNCNHQTWADILVLQHLLTGRIPLLKFFLKQQLIWVPIMGLAWWALDFPFMRRHSEEVLRAHPELRARDREVTRIACEKFALIPTSVMNFCEGTRFTAAKHRQQASPYRHLLKPKAGGIALALNVMGDRFHAILDVTIVYPDGAPDFWQFLCGRMRRVRVRVQTLPVPHQLAEGDYAADAAVREAFQQWLQRIWREKDAQIARLLAG</sequence>
<keyword evidence="4" id="KW-1185">Reference proteome</keyword>
<dbReference type="EC" id="2.3.-.-" evidence="3"/>
<protein>
    <submittedName>
        <fullName evidence="3">Acyltransferase YihG</fullName>
        <ecNumber evidence="3">2.3.-.-</ecNumber>
    </submittedName>
</protein>
<keyword evidence="1" id="KW-0812">Transmembrane</keyword>
<gene>
    <name evidence="3" type="primary">yihG</name>
    <name evidence="3" type="ORF">AW08_00927</name>
</gene>
<comment type="caution">
    <text evidence="3">The sequence shown here is derived from an EMBL/GenBank/DDBJ whole genome shotgun (WGS) entry which is preliminary data.</text>
</comment>
<dbReference type="Proteomes" id="UP000020218">
    <property type="component" value="Unassembled WGS sequence"/>
</dbReference>
<dbReference type="SMART" id="SM00563">
    <property type="entry name" value="PlsC"/>
    <property type="match status" value="1"/>
</dbReference>
<dbReference type="Pfam" id="PF01553">
    <property type="entry name" value="Acyltransferase"/>
    <property type="match status" value="1"/>
</dbReference>
<evidence type="ECO:0000259" key="2">
    <source>
        <dbReference type="SMART" id="SM00563"/>
    </source>
</evidence>
<dbReference type="EMBL" id="JFAX01000004">
    <property type="protein sequence ID" value="EXI68615.1"/>
    <property type="molecule type" value="Genomic_DNA"/>
</dbReference>
<feature type="transmembrane region" description="Helical" evidence="1">
    <location>
        <begin position="12"/>
        <end position="39"/>
    </location>
</feature>
<dbReference type="PATRIC" id="fig|1454001.3.peg.1067"/>
<proteinExistence type="predicted"/>
<keyword evidence="3" id="KW-0012">Acyltransferase</keyword>